<proteinExistence type="inferred from homology"/>
<dbReference type="Pfam" id="PF07303">
    <property type="entry name" value="Occludin_ELL"/>
    <property type="match status" value="1"/>
</dbReference>
<evidence type="ECO:0000256" key="8">
    <source>
        <dbReference type="SAM" id="MobiDB-lite"/>
    </source>
</evidence>
<evidence type="ECO:0000259" key="9">
    <source>
        <dbReference type="PROSITE" id="PS51980"/>
    </source>
</evidence>
<dbReference type="InterPro" id="IPR019464">
    <property type="entry name" value="ELL_N"/>
</dbReference>
<comment type="similarity">
    <text evidence="2 6">Belongs to the ELL/occludin family.</text>
</comment>
<dbReference type="EMBL" id="AJWK01028607">
    <property type="status" value="NOT_ANNOTATED_CDS"/>
    <property type="molecule type" value="Genomic_DNA"/>
</dbReference>
<evidence type="ECO:0000256" key="7">
    <source>
        <dbReference type="SAM" id="Coils"/>
    </source>
</evidence>
<evidence type="ECO:0000256" key="4">
    <source>
        <dbReference type="ARBA" id="ARBA00023163"/>
    </source>
</evidence>
<evidence type="ECO:0000256" key="3">
    <source>
        <dbReference type="ARBA" id="ARBA00023015"/>
    </source>
</evidence>
<dbReference type="EMBL" id="AJWK01028609">
    <property type="status" value="NOT_ANNOTATED_CDS"/>
    <property type="molecule type" value="Genomic_DNA"/>
</dbReference>
<dbReference type="VEuPathDB" id="VectorBase:LLONM1_003882"/>
<dbReference type="InterPro" id="IPR010844">
    <property type="entry name" value="Occludin_ELL"/>
</dbReference>
<feature type="domain" description="OCEL" evidence="9">
    <location>
        <begin position="313"/>
        <end position="431"/>
    </location>
</feature>
<dbReference type="Proteomes" id="UP000092461">
    <property type="component" value="Unassembled WGS sequence"/>
</dbReference>
<feature type="compositionally biased region" description="Basic and acidic residues" evidence="8">
    <location>
        <begin position="236"/>
        <end position="247"/>
    </location>
</feature>
<keyword evidence="11" id="KW-1185">Reference proteome</keyword>
<feature type="region of interest" description="Disordered" evidence="8">
    <location>
        <begin position="138"/>
        <end position="285"/>
    </location>
</feature>
<dbReference type="AlphaFoldDB" id="A0A1B0GKA4"/>
<feature type="region of interest" description="Disordered" evidence="8">
    <location>
        <begin position="32"/>
        <end position="68"/>
    </location>
</feature>
<dbReference type="PROSITE" id="PS51980">
    <property type="entry name" value="OCEL"/>
    <property type="match status" value="1"/>
</dbReference>
<keyword evidence="3" id="KW-0805">Transcription regulation</keyword>
<dbReference type="InterPro" id="IPR031176">
    <property type="entry name" value="ELL/occludin"/>
</dbReference>
<feature type="compositionally biased region" description="Low complexity" evidence="8">
    <location>
        <begin position="179"/>
        <end position="198"/>
    </location>
</feature>
<dbReference type="EMBL" id="AJWK01028605">
    <property type="status" value="NOT_ANNOTATED_CDS"/>
    <property type="molecule type" value="Genomic_DNA"/>
</dbReference>
<feature type="compositionally biased region" description="Polar residues" evidence="8">
    <location>
        <begin position="264"/>
        <end position="285"/>
    </location>
</feature>
<dbReference type="EMBL" id="AJWK01028608">
    <property type="status" value="NOT_ANNOTATED_CDS"/>
    <property type="molecule type" value="Genomic_DNA"/>
</dbReference>
<comment type="subcellular location">
    <subcellularLocation>
        <location evidence="1">Nucleus</location>
    </subcellularLocation>
</comment>
<dbReference type="GO" id="GO:0008023">
    <property type="term" value="C:transcription elongation factor complex"/>
    <property type="evidence" value="ECO:0007669"/>
    <property type="project" value="InterPro"/>
</dbReference>
<protein>
    <recommendedName>
        <fullName evidence="9">OCEL domain-containing protein</fullName>
    </recommendedName>
</protein>
<dbReference type="Gene3D" id="6.10.140.340">
    <property type="match status" value="1"/>
</dbReference>
<dbReference type="Pfam" id="PF10390">
    <property type="entry name" value="ELL"/>
    <property type="match status" value="1"/>
</dbReference>
<dbReference type="EMBL" id="AJWK01028606">
    <property type="status" value="NOT_ANNOTATED_CDS"/>
    <property type="molecule type" value="Genomic_DNA"/>
</dbReference>
<keyword evidence="7" id="KW-0175">Coiled coil</keyword>
<feature type="region of interest" description="Disordered" evidence="8">
    <location>
        <begin position="86"/>
        <end position="119"/>
    </location>
</feature>
<dbReference type="VEuPathDB" id="VectorBase:LLOJ008444"/>
<dbReference type="GO" id="GO:0032968">
    <property type="term" value="P:positive regulation of transcription elongation by RNA polymerase II"/>
    <property type="evidence" value="ECO:0007669"/>
    <property type="project" value="TreeGrafter"/>
</dbReference>
<dbReference type="EnsemblMetazoa" id="LLOJ008444-RA">
    <property type="protein sequence ID" value="LLOJ008444-PA"/>
    <property type="gene ID" value="LLOJ008444"/>
</dbReference>
<accession>A0A1B0GKA4</accession>
<organism evidence="10 11">
    <name type="scientific">Lutzomyia longipalpis</name>
    <name type="common">Sand fly</name>
    <dbReference type="NCBI Taxonomy" id="7200"/>
    <lineage>
        <taxon>Eukaryota</taxon>
        <taxon>Metazoa</taxon>
        <taxon>Ecdysozoa</taxon>
        <taxon>Arthropoda</taxon>
        <taxon>Hexapoda</taxon>
        <taxon>Insecta</taxon>
        <taxon>Pterygota</taxon>
        <taxon>Neoptera</taxon>
        <taxon>Endopterygota</taxon>
        <taxon>Diptera</taxon>
        <taxon>Nematocera</taxon>
        <taxon>Psychodoidea</taxon>
        <taxon>Psychodidae</taxon>
        <taxon>Lutzomyia</taxon>
        <taxon>Lutzomyia</taxon>
    </lineage>
</organism>
<feature type="region of interest" description="Disordered" evidence="8">
    <location>
        <begin position="302"/>
        <end position="321"/>
    </location>
</feature>
<sequence>MRIHANDDVYETTKHRMAVAEENQKNKCTREIKPNQTDIGRRVKLKPSSNRLSNIPSNSSSSSTSSITPYNKRDSFHLNSAASASNSTSVLNSSSNNLTNNHGATSASSPSLKATNGMTTGSRSLGVAAGVNGGTQVFGSGASRVPNRVANRSNQSSSSRGGNPDIMKRSIKRKPQNLTPPLSSDGGSSTSGQSPTSTHNGSPPPAVKRPAMNSDKFLEGPVSKKTRISRVGNANHDARRGMTDSRDSANMNPRSREHHDDIRSSNSYYGSNSTPTTQESEDSGLSLSYSVLRSDAAQRFLSSSSSSADTEAQHHHRQFRRIESIEQRREYKSIFDKEYAEYRKLHADIDQVSKKFAELEEALRFEEKRLRREERDDLKYRVREIQKRILNEYKETMRNRNHLESKKRFQYLHQKLSHIKKLVNEFDLTLTNGNGILTHSGY</sequence>
<evidence type="ECO:0000313" key="11">
    <source>
        <dbReference type="Proteomes" id="UP000092461"/>
    </source>
</evidence>
<evidence type="ECO:0000256" key="6">
    <source>
        <dbReference type="PROSITE-ProRule" id="PRU01324"/>
    </source>
</evidence>
<feature type="compositionally biased region" description="Low complexity" evidence="8">
    <location>
        <begin position="151"/>
        <end position="163"/>
    </location>
</feature>
<reference evidence="10" key="1">
    <citation type="submission" date="2020-05" db="UniProtKB">
        <authorList>
            <consortium name="EnsemblMetazoa"/>
        </authorList>
    </citation>
    <scope>IDENTIFICATION</scope>
    <source>
        <strain evidence="10">Jacobina</strain>
    </source>
</reference>
<keyword evidence="5" id="KW-0539">Nucleus</keyword>
<feature type="coiled-coil region" evidence="7">
    <location>
        <begin position="342"/>
        <end position="376"/>
    </location>
</feature>
<feature type="compositionally biased region" description="Polar residues" evidence="8">
    <location>
        <begin position="102"/>
        <end position="119"/>
    </location>
</feature>
<dbReference type="GO" id="GO:0006368">
    <property type="term" value="P:transcription elongation by RNA polymerase II"/>
    <property type="evidence" value="ECO:0007669"/>
    <property type="project" value="InterPro"/>
</dbReference>
<name>A0A1B0GKA4_LUTLO</name>
<dbReference type="GO" id="GO:0042795">
    <property type="term" value="P:snRNA transcription by RNA polymerase II"/>
    <property type="evidence" value="ECO:0007669"/>
    <property type="project" value="TreeGrafter"/>
</dbReference>
<feature type="compositionally biased region" description="Low complexity" evidence="8">
    <location>
        <begin position="47"/>
        <end position="68"/>
    </location>
</feature>
<dbReference type="SUPFAM" id="SSF144292">
    <property type="entry name" value="occludin/ELL-like"/>
    <property type="match status" value="1"/>
</dbReference>
<evidence type="ECO:0000256" key="5">
    <source>
        <dbReference type="ARBA" id="ARBA00023242"/>
    </source>
</evidence>
<dbReference type="PANTHER" id="PTHR23288">
    <property type="entry name" value="OCCLUDIN AND RNA POLYMERASE II ELONGATION FACTOR ELL"/>
    <property type="match status" value="1"/>
</dbReference>
<keyword evidence="4" id="KW-0804">Transcription</keyword>
<feature type="compositionally biased region" description="Basic and acidic residues" evidence="8">
    <location>
        <begin position="254"/>
        <end position="263"/>
    </location>
</feature>
<feature type="compositionally biased region" description="Low complexity" evidence="8">
    <location>
        <begin position="86"/>
        <end position="101"/>
    </location>
</feature>
<evidence type="ECO:0000256" key="2">
    <source>
        <dbReference type="ARBA" id="ARBA00009171"/>
    </source>
</evidence>
<evidence type="ECO:0000256" key="1">
    <source>
        <dbReference type="ARBA" id="ARBA00004123"/>
    </source>
</evidence>
<dbReference type="PANTHER" id="PTHR23288:SF17">
    <property type="entry name" value="RNA POLYMERASE II ELONGATION FACTOR ELL"/>
    <property type="match status" value="1"/>
</dbReference>
<dbReference type="GO" id="GO:0000987">
    <property type="term" value="F:cis-regulatory region sequence-specific DNA binding"/>
    <property type="evidence" value="ECO:0007669"/>
    <property type="project" value="TreeGrafter"/>
</dbReference>
<evidence type="ECO:0000313" key="10">
    <source>
        <dbReference type="EnsemblMetazoa" id="LLOJ008444-PA"/>
    </source>
</evidence>